<gene>
    <name evidence="3" type="ORF">D9619_000114</name>
</gene>
<sequence>MHTVHSEYILSTMATRPSKRQKIALERNPFIDNEAAVDYDEPEDEGDSEDDFILRQADNVDDDIDMGLHAQVNAVLRAAEIVEHGEQEEQDDTEDEADRLVQHDIYDDPVLLSANDGLWEIPCIIGREFEALRKLQDNEPEDNPVVKSATFRQDHPGRIYIELRPDRAYSAQQEQARKVAAQINLDMLKPTAAIRFIPCINAVEILCADGQVWRAGMWARIREPKLYQGDIGFIFSRFNKTKQEHSTWIAVVPRIDIHGTSKSESRRPAAQTLDLKNIKSYLNIEVDYSQDFFFRSQTFNYSGYLLFRMEDVDLYPPNPAPPVPLLEEFDLFLRLPVFRKNKWAEHRLRIAQQRTAAHDRVKILDSGEYRGLIGLMLGVCDDAVEVYLPVQERTVVVGITNIQKELQYGDYIRVLHGEHQGKEGYITRVEGEWVDVSNPKESYKIHVYTADVEFFTSPPVIQMQTHIFEVGDEIRSRAGPHLAEVGIVCAIHDGWLVVSTDSNADPINVFYKDAVHTTSPKTNQLLGVAQKAQIDPYGQYCGRHALVISGTYKGYRGLVKTTHPDGRMGLQLDTRINQLTHFMFDEIRVQDDKLALALPPPTPLFSAEPSSVIPEKRPISILFPDVERATDNTPTWRPRYKVHPPNATPPEDTLSPYLSHPSIDFPVPSWLLTGDFVPHRIRLIEINGSGPPVEYFTPAEDAPKVIVRDKNTVRAIPVEDLRHIAPEKKFDLVVPITGDYRAQMMKVKEFGQEECTLTVFGAKRIQKKNYQYPRCNTKELALVAPPRG</sequence>
<dbReference type="GO" id="GO:0032044">
    <property type="term" value="C:DSIF complex"/>
    <property type="evidence" value="ECO:0007669"/>
    <property type="project" value="TreeGrafter"/>
</dbReference>
<dbReference type="GO" id="GO:0006357">
    <property type="term" value="P:regulation of transcription by RNA polymerase II"/>
    <property type="evidence" value="ECO:0007669"/>
    <property type="project" value="InterPro"/>
</dbReference>
<dbReference type="PANTHER" id="PTHR11125">
    <property type="entry name" value="SUPPRESSOR OF TY 5"/>
    <property type="match status" value="1"/>
</dbReference>
<dbReference type="Proteomes" id="UP000567179">
    <property type="component" value="Unassembled WGS sequence"/>
</dbReference>
<comment type="caution">
    <text evidence="3">The sequence shown here is derived from an EMBL/GenBank/DDBJ whole genome shotgun (WGS) entry which is preliminary data.</text>
</comment>
<dbReference type="InterPro" id="IPR005824">
    <property type="entry name" value="KOW"/>
</dbReference>
<proteinExistence type="predicted"/>
<dbReference type="EMBL" id="JAACJJ010000028">
    <property type="protein sequence ID" value="KAF5320854.1"/>
    <property type="molecule type" value="Genomic_DNA"/>
</dbReference>
<feature type="region of interest" description="Disordered" evidence="1">
    <location>
        <begin position="634"/>
        <end position="655"/>
    </location>
</feature>
<evidence type="ECO:0000259" key="2">
    <source>
        <dbReference type="SMART" id="SM00739"/>
    </source>
</evidence>
<dbReference type="InterPro" id="IPR008991">
    <property type="entry name" value="Translation_prot_SH3-like_sf"/>
</dbReference>
<dbReference type="PANTHER" id="PTHR11125:SF7">
    <property type="entry name" value="TRANSCRIPTION ELONGATION FACTOR SPT5"/>
    <property type="match status" value="1"/>
</dbReference>
<dbReference type="AlphaFoldDB" id="A0A8H5BCJ8"/>
<evidence type="ECO:0000313" key="4">
    <source>
        <dbReference type="Proteomes" id="UP000567179"/>
    </source>
</evidence>
<reference evidence="3 4" key="1">
    <citation type="journal article" date="2020" name="ISME J.">
        <title>Uncovering the hidden diversity of litter-decomposition mechanisms in mushroom-forming fungi.</title>
        <authorList>
            <person name="Floudas D."/>
            <person name="Bentzer J."/>
            <person name="Ahren D."/>
            <person name="Johansson T."/>
            <person name="Persson P."/>
            <person name="Tunlid A."/>
        </authorList>
    </citation>
    <scope>NUCLEOTIDE SEQUENCE [LARGE SCALE GENOMIC DNA]</scope>
    <source>
        <strain evidence="3 4">CBS 101986</strain>
    </source>
</reference>
<protein>
    <recommendedName>
        <fullName evidence="2">KOW domain-containing protein</fullName>
    </recommendedName>
</protein>
<dbReference type="GO" id="GO:0032784">
    <property type="term" value="P:regulation of DNA-templated transcription elongation"/>
    <property type="evidence" value="ECO:0007669"/>
    <property type="project" value="InterPro"/>
</dbReference>
<dbReference type="GO" id="GO:0006368">
    <property type="term" value="P:transcription elongation by RNA polymerase II"/>
    <property type="evidence" value="ECO:0007669"/>
    <property type="project" value="TreeGrafter"/>
</dbReference>
<dbReference type="SUPFAM" id="SSF50104">
    <property type="entry name" value="Translation proteins SH3-like domain"/>
    <property type="match status" value="1"/>
</dbReference>
<evidence type="ECO:0000313" key="3">
    <source>
        <dbReference type="EMBL" id="KAF5320854.1"/>
    </source>
</evidence>
<organism evidence="3 4">
    <name type="scientific">Psilocybe cf. subviscida</name>
    <dbReference type="NCBI Taxonomy" id="2480587"/>
    <lineage>
        <taxon>Eukaryota</taxon>
        <taxon>Fungi</taxon>
        <taxon>Dikarya</taxon>
        <taxon>Basidiomycota</taxon>
        <taxon>Agaricomycotina</taxon>
        <taxon>Agaricomycetes</taxon>
        <taxon>Agaricomycetidae</taxon>
        <taxon>Agaricales</taxon>
        <taxon>Agaricineae</taxon>
        <taxon>Strophariaceae</taxon>
        <taxon>Psilocybe</taxon>
    </lineage>
</organism>
<dbReference type="GO" id="GO:0003729">
    <property type="term" value="F:mRNA binding"/>
    <property type="evidence" value="ECO:0007669"/>
    <property type="project" value="TreeGrafter"/>
</dbReference>
<dbReference type="SMART" id="SM00739">
    <property type="entry name" value="KOW"/>
    <property type="match status" value="3"/>
</dbReference>
<name>A0A8H5BCJ8_9AGAR</name>
<feature type="domain" description="KOW" evidence="2">
    <location>
        <begin position="405"/>
        <end position="432"/>
    </location>
</feature>
<feature type="domain" description="KOW" evidence="2">
    <location>
        <begin position="467"/>
        <end position="494"/>
    </location>
</feature>
<evidence type="ECO:0000256" key="1">
    <source>
        <dbReference type="SAM" id="MobiDB-lite"/>
    </source>
</evidence>
<feature type="domain" description="KOW" evidence="2">
    <location>
        <begin position="538"/>
        <end position="565"/>
    </location>
</feature>
<dbReference type="OrthoDB" id="3066781at2759"/>
<accession>A0A8H5BCJ8</accession>
<dbReference type="InterPro" id="IPR039659">
    <property type="entry name" value="SPT5"/>
</dbReference>
<keyword evidence="4" id="KW-1185">Reference proteome</keyword>